<protein>
    <submittedName>
        <fullName evidence="1">Uncharacterized protein</fullName>
    </submittedName>
</protein>
<evidence type="ECO:0000313" key="2">
    <source>
        <dbReference type="Proteomes" id="UP000807504"/>
    </source>
</evidence>
<proteinExistence type="predicted"/>
<sequence>MTPEDTENNVHAQVYFPKDNVSELEDIKYVINEFRALSNGCDISSIARQLRNANNHIDKLSILIKFMPIFSEANTV</sequence>
<keyword evidence="2" id="KW-1185">Reference proteome</keyword>
<dbReference type="AlphaFoldDB" id="A0A8T0E7B7"/>
<evidence type="ECO:0000313" key="1">
    <source>
        <dbReference type="EMBL" id="KAF8766371.1"/>
    </source>
</evidence>
<comment type="caution">
    <text evidence="1">The sequence shown here is derived from an EMBL/GenBank/DDBJ whole genome shotgun (WGS) entry which is preliminary data.</text>
</comment>
<reference evidence="1" key="1">
    <citation type="journal article" date="2020" name="bioRxiv">
        <title>Chromosome-level reference genome of the European wasp spider Argiope bruennichi: a resource for studies on range expansion and evolutionary adaptation.</title>
        <authorList>
            <person name="Sheffer M.M."/>
            <person name="Hoppe A."/>
            <person name="Krehenwinkel H."/>
            <person name="Uhl G."/>
            <person name="Kuss A.W."/>
            <person name="Jensen L."/>
            <person name="Jensen C."/>
            <person name="Gillespie R.G."/>
            <person name="Hoff K.J."/>
            <person name="Prost S."/>
        </authorList>
    </citation>
    <scope>NUCLEOTIDE SEQUENCE</scope>
</reference>
<name>A0A8T0E7B7_ARGBR</name>
<reference evidence="1" key="2">
    <citation type="submission" date="2020-06" db="EMBL/GenBank/DDBJ databases">
        <authorList>
            <person name="Sheffer M."/>
        </authorList>
    </citation>
    <scope>NUCLEOTIDE SEQUENCE</scope>
</reference>
<gene>
    <name evidence="1" type="ORF">HNY73_019437</name>
</gene>
<dbReference type="EMBL" id="JABXBU010002230">
    <property type="protein sequence ID" value="KAF8766371.1"/>
    <property type="molecule type" value="Genomic_DNA"/>
</dbReference>
<dbReference type="Proteomes" id="UP000807504">
    <property type="component" value="Unassembled WGS sequence"/>
</dbReference>
<organism evidence="1 2">
    <name type="scientific">Argiope bruennichi</name>
    <name type="common">Wasp spider</name>
    <name type="synonym">Aranea bruennichi</name>
    <dbReference type="NCBI Taxonomy" id="94029"/>
    <lineage>
        <taxon>Eukaryota</taxon>
        <taxon>Metazoa</taxon>
        <taxon>Ecdysozoa</taxon>
        <taxon>Arthropoda</taxon>
        <taxon>Chelicerata</taxon>
        <taxon>Arachnida</taxon>
        <taxon>Araneae</taxon>
        <taxon>Araneomorphae</taxon>
        <taxon>Entelegynae</taxon>
        <taxon>Araneoidea</taxon>
        <taxon>Araneidae</taxon>
        <taxon>Argiope</taxon>
    </lineage>
</organism>
<accession>A0A8T0E7B7</accession>